<dbReference type="Proteomes" id="UP000070258">
    <property type="component" value="Unassembled WGS sequence"/>
</dbReference>
<evidence type="ECO:0000313" key="2">
    <source>
        <dbReference type="Proteomes" id="UP000070258"/>
    </source>
</evidence>
<name>A0A138ATZ7_9ACTN</name>
<proteinExistence type="predicted"/>
<evidence type="ECO:0000313" key="1">
    <source>
        <dbReference type="EMBL" id="KXP13902.1"/>
    </source>
</evidence>
<comment type="caution">
    <text evidence="1">The sequence shown here is derived from an EMBL/GenBank/DDBJ whole genome shotgun (WGS) entry which is preliminary data.</text>
</comment>
<dbReference type="EMBL" id="LSRF01000009">
    <property type="protein sequence ID" value="KXP13902.1"/>
    <property type="molecule type" value="Genomic_DNA"/>
</dbReference>
<dbReference type="RefSeq" id="WP_068570338.1">
    <property type="nucleotide sequence ID" value="NZ_LSRF01000009.1"/>
</dbReference>
<accession>A0A138ATZ7</accession>
<gene>
    <name evidence="1" type="ORF">AXK60_22625</name>
</gene>
<sequence length="251" mass="26081">MGKIVCDTPSLSGTKQGSVVLAEGTALRFVNGGGREIGKSVPVRGTDRICALSFFMRDDNGNVYAASGSHCAPDELMDWVSDASDATPTSSGVQPIRGSDTVTTTDGILVGKIVAFLRTTNAEVLNMYSIPVIKLSPELAKSAHATVTRIGPVRANTEGEYLGPSSKGKYVKVEVRTPVLEGNPEGEGSYTVRPPAGFGIGAQGDIGAPLLQNGALTAVVTDEFGVDSIFDIRKSLGQVPDAPGLKISSLK</sequence>
<reference evidence="2" key="1">
    <citation type="submission" date="2016-02" db="EMBL/GenBank/DDBJ databases">
        <authorList>
            <person name="Wen L."/>
            <person name="He K."/>
            <person name="Yang H."/>
        </authorList>
    </citation>
    <scope>NUCLEOTIDE SEQUENCE [LARGE SCALE GENOMIC DNA]</scope>
    <source>
        <strain evidence="2">JCM 15929</strain>
    </source>
</reference>
<organism evidence="1 2">
    <name type="scientific">Tsukamurella pseudospumae</name>
    <dbReference type="NCBI Taxonomy" id="239498"/>
    <lineage>
        <taxon>Bacteria</taxon>
        <taxon>Bacillati</taxon>
        <taxon>Actinomycetota</taxon>
        <taxon>Actinomycetes</taxon>
        <taxon>Mycobacteriales</taxon>
        <taxon>Tsukamurellaceae</taxon>
        <taxon>Tsukamurella</taxon>
    </lineage>
</organism>
<dbReference type="AlphaFoldDB" id="A0A138ATZ7"/>
<protein>
    <submittedName>
        <fullName evidence="1">Uncharacterized protein</fullName>
    </submittedName>
</protein>